<keyword evidence="2" id="KW-1185">Reference proteome</keyword>
<dbReference type="AlphaFoldDB" id="M0MWA4"/>
<organism evidence="1 2">
    <name type="scientific">Halococcus thailandensis JCM 13552</name>
    <dbReference type="NCBI Taxonomy" id="1227457"/>
    <lineage>
        <taxon>Archaea</taxon>
        <taxon>Methanobacteriati</taxon>
        <taxon>Methanobacteriota</taxon>
        <taxon>Stenosarchaea group</taxon>
        <taxon>Halobacteria</taxon>
        <taxon>Halobacteriales</taxon>
        <taxon>Halococcaceae</taxon>
        <taxon>Halococcus</taxon>
    </lineage>
</organism>
<name>M0MWA4_9EURY</name>
<proteinExistence type="predicted"/>
<dbReference type="EMBL" id="AOMF01000179">
    <property type="protein sequence ID" value="EMA49109.1"/>
    <property type="molecule type" value="Genomic_DNA"/>
</dbReference>
<dbReference type="RefSeq" id="WP_007743239.1">
    <property type="nucleotide sequence ID" value="NZ_AOMF01000179.1"/>
</dbReference>
<protein>
    <submittedName>
        <fullName evidence="1">Uncharacterized protein</fullName>
    </submittedName>
</protein>
<evidence type="ECO:0000313" key="1">
    <source>
        <dbReference type="EMBL" id="EMA49109.1"/>
    </source>
</evidence>
<dbReference type="PATRIC" id="fig|1227457.3.peg.3824"/>
<dbReference type="STRING" id="1227457.C451_19518"/>
<dbReference type="OrthoDB" id="384146at2157"/>
<dbReference type="Proteomes" id="UP000011680">
    <property type="component" value="Unassembled WGS sequence"/>
</dbReference>
<accession>M0MWA4</accession>
<gene>
    <name evidence="1" type="ORF">C451_19518</name>
</gene>
<comment type="caution">
    <text evidence="1">The sequence shown here is derived from an EMBL/GenBank/DDBJ whole genome shotgun (WGS) entry which is preliminary data.</text>
</comment>
<evidence type="ECO:0000313" key="2">
    <source>
        <dbReference type="Proteomes" id="UP000011680"/>
    </source>
</evidence>
<sequence>MSDERSEGSEEAEQREIIITDTAKSKVYRLYSVRELFENIRNQPGAVYQKGDSGEYHLVKNGRVIVVTTEPGKYIVVTQMHNHPDYTRSNIYQEVQKLP</sequence>
<reference evidence="1 2" key="1">
    <citation type="journal article" date="2014" name="PLoS Genet.">
        <title>Phylogenetically driven sequencing of extremely halophilic archaea reveals strategies for static and dynamic osmo-response.</title>
        <authorList>
            <person name="Becker E.A."/>
            <person name="Seitzer P.M."/>
            <person name="Tritt A."/>
            <person name="Larsen D."/>
            <person name="Krusor M."/>
            <person name="Yao A.I."/>
            <person name="Wu D."/>
            <person name="Madern D."/>
            <person name="Eisen J.A."/>
            <person name="Darling A.E."/>
            <person name="Facciotti M.T."/>
        </authorList>
    </citation>
    <scope>NUCLEOTIDE SEQUENCE [LARGE SCALE GENOMIC DNA]</scope>
    <source>
        <strain evidence="1 2">JCM 13552</strain>
    </source>
</reference>